<sequence>MLTYSVGYSFIPTETVPGNVCKFKLQIPPEETNTFICKIIGANGDELLQVLSPGRDIIDGTCYLDQLGQSWQAVIYKENSPGSAILLDFNTCKPGLKRQIGGCIVLISCLHRKVDPGSTTHARHFYTAQFVAGSRYFLSGISWMEVPYIIAEPAALIPGDHPSEYYCVLRAGAVCNSSLRTEALQIPGNSSRVAISISCKNGDVDRSSTYIIVHIYLNKKLLSKYIERAPGDWKEIELLKNLGKCDGSIRIQICINSTGNSGSSVLLRRFSIRFLP</sequence>
<keyword evidence="2" id="KW-1185">Reference proteome</keyword>
<gene>
    <name evidence="1" type="ORF">COR50_15770</name>
</gene>
<accession>A0A291QX37</accession>
<organism evidence="1 2">
    <name type="scientific">Chitinophaga caeni</name>
    <dbReference type="NCBI Taxonomy" id="2029983"/>
    <lineage>
        <taxon>Bacteria</taxon>
        <taxon>Pseudomonadati</taxon>
        <taxon>Bacteroidota</taxon>
        <taxon>Chitinophagia</taxon>
        <taxon>Chitinophagales</taxon>
        <taxon>Chitinophagaceae</taxon>
        <taxon>Chitinophaga</taxon>
    </lineage>
</organism>
<reference evidence="1 2" key="1">
    <citation type="submission" date="2017-10" db="EMBL/GenBank/DDBJ databases">
        <title>Paenichitinophaga pekingensis gen. nov., sp. nov., isolated from activated sludge.</title>
        <authorList>
            <person name="Jin D."/>
            <person name="Kong X."/>
            <person name="Deng Y."/>
            <person name="Bai Z."/>
        </authorList>
    </citation>
    <scope>NUCLEOTIDE SEQUENCE [LARGE SCALE GENOMIC DNA]</scope>
    <source>
        <strain evidence="1 2">13</strain>
    </source>
</reference>
<dbReference type="EMBL" id="CP023777">
    <property type="protein sequence ID" value="ATL48500.1"/>
    <property type="molecule type" value="Genomic_DNA"/>
</dbReference>
<evidence type="ECO:0000313" key="1">
    <source>
        <dbReference type="EMBL" id="ATL48500.1"/>
    </source>
</evidence>
<evidence type="ECO:0000313" key="2">
    <source>
        <dbReference type="Proteomes" id="UP000220133"/>
    </source>
</evidence>
<dbReference type="AlphaFoldDB" id="A0A291QX37"/>
<name>A0A291QX37_9BACT</name>
<dbReference type="KEGG" id="cbae:COR50_15770"/>
<dbReference type="Proteomes" id="UP000220133">
    <property type="component" value="Chromosome"/>
</dbReference>
<dbReference type="OrthoDB" id="9885073at2"/>
<proteinExistence type="predicted"/>
<protein>
    <submittedName>
        <fullName evidence="1">Uncharacterized protein</fullName>
    </submittedName>
</protein>
<dbReference type="RefSeq" id="WP_098194873.1">
    <property type="nucleotide sequence ID" value="NZ_CP023777.1"/>
</dbReference>